<dbReference type="AlphaFoldDB" id="A0A0E9WJ12"/>
<sequence length="60" mass="6522">MIPVSWPTVASYWTATSSQLTQNMLRMLLPCIGSVITLTEHSSNIVSTFYASWVNTAASG</sequence>
<accession>A0A0E9WJ12</accession>
<reference evidence="1" key="1">
    <citation type="submission" date="2014-11" db="EMBL/GenBank/DDBJ databases">
        <authorList>
            <person name="Amaro Gonzalez C."/>
        </authorList>
    </citation>
    <scope>NUCLEOTIDE SEQUENCE</scope>
</reference>
<name>A0A0E9WJ12_ANGAN</name>
<protein>
    <submittedName>
        <fullName evidence="1">Uncharacterized protein</fullName>
    </submittedName>
</protein>
<evidence type="ECO:0000313" key="1">
    <source>
        <dbReference type="EMBL" id="JAH90261.1"/>
    </source>
</evidence>
<dbReference type="EMBL" id="GBXM01018316">
    <property type="protein sequence ID" value="JAH90261.1"/>
    <property type="molecule type" value="Transcribed_RNA"/>
</dbReference>
<proteinExistence type="predicted"/>
<organism evidence="1">
    <name type="scientific">Anguilla anguilla</name>
    <name type="common">European freshwater eel</name>
    <name type="synonym">Muraena anguilla</name>
    <dbReference type="NCBI Taxonomy" id="7936"/>
    <lineage>
        <taxon>Eukaryota</taxon>
        <taxon>Metazoa</taxon>
        <taxon>Chordata</taxon>
        <taxon>Craniata</taxon>
        <taxon>Vertebrata</taxon>
        <taxon>Euteleostomi</taxon>
        <taxon>Actinopterygii</taxon>
        <taxon>Neopterygii</taxon>
        <taxon>Teleostei</taxon>
        <taxon>Anguilliformes</taxon>
        <taxon>Anguillidae</taxon>
        <taxon>Anguilla</taxon>
    </lineage>
</organism>
<reference evidence="1" key="2">
    <citation type="journal article" date="2015" name="Fish Shellfish Immunol.">
        <title>Early steps in the European eel (Anguilla anguilla)-Vibrio vulnificus interaction in the gills: Role of the RtxA13 toxin.</title>
        <authorList>
            <person name="Callol A."/>
            <person name="Pajuelo D."/>
            <person name="Ebbesson L."/>
            <person name="Teles M."/>
            <person name="MacKenzie S."/>
            <person name="Amaro C."/>
        </authorList>
    </citation>
    <scope>NUCLEOTIDE SEQUENCE</scope>
</reference>